<evidence type="ECO:0000313" key="10">
    <source>
        <dbReference type="EMBL" id="BBO92827.1"/>
    </source>
</evidence>
<evidence type="ECO:0000256" key="2">
    <source>
        <dbReference type="ARBA" id="ARBA00004170"/>
    </source>
</evidence>
<dbReference type="RefSeq" id="WP_155313517.1">
    <property type="nucleotide sequence ID" value="NZ_AP021879.1"/>
</dbReference>
<keyword evidence="9" id="KW-0066">ATP synthesis</keyword>
<dbReference type="Proteomes" id="UP000422108">
    <property type="component" value="Chromosome"/>
</dbReference>
<name>A0A5K8AJF2_9BACT</name>
<evidence type="ECO:0000256" key="1">
    <source>
        <dbReference type="ARBA" id="ARBA00003456"/>
    </source>
</evidence>
<dbReference type="PANTHER" id="PTHR11693">
    <property type="entry name" value="ATP SYNTHASE GAMMA CHAIN"/>
    <property type="match status" value="1"/>
</dbReference>
<dbReference type="InterPro" id="IPR017709">
    <property type="entry name" value="Alt_ATP_synth_F1_gsu"/>
</dbReference>
<comment type="similarity">
    <text evidence="3">Belongs to the ATPase gamma chain family.</text>
</comment>
<evidence type="ECO:0000256" key="6">
    <source>
        <dbReference type="ARBA" id="ARBA00023065"/>
    </source>
</evidence>
<evidence type="ECO:0000256" key="5">
    <source>
        <dbReference type="ARBA" id="ARBA00022781"/>
    </source>
</evidence>
<evidence type="ECO:0000313" key="11">
    <source>
        <dbReference type="Proteomes" id="UP000422108"/>
    </source>
</evidence>
<evidence type="ECO:0000256" key="3">
    <source>
        <dbReference type="ARBA" id="ARBA00007681"/>
    </source>
</evidence>
<comment type="subcellular location">
    <subcellularLocation>
        <location evidence="2">Membrane</location>
        <topology evidence="2">Peripheral membrane protein</topology>
    </subcellularLocation>
</comment>
<dbReference type="GO" id="GO:0045259">
    <property type="term" value="C:proton-transporting ATP synthase complex"/>
    <property type="evidence" value="ECO:0007669"/>
    <property type="project" value="UniProtKB-KW"/>
</dbReference>
<dbReference type="SUPFAM" id="SSF52943">
    <property type="entry name" value="ATP synthase (F1-ATPase), gamma subunit"/>
    <property type="match status" value="1"/>
</dbReference>
<keyword evidence="5" id="KW-0375">Hydrogen ion transport</keyword>
<proteinExistence type="inferred from homology"/>
<dbReference type="InterPro" id="IPR035968">
    <property type="entry name" value="ATP_synth_F1_ATPase_gsu"/>
</dbReference>
<evidence type="ECO:0000256" key="7">
    <source>
        <dbReference type="ARBA" id="ARBA00023136"/>
    </source>
</evidence>
<sequence>MPTLETLGRRIRTAHELLSVVKTMKSLAAVNIRQFERAVASLEQYRRVVDMGWSVFLRMGRPMLQRSRNDVDVCMVVGSDQGMCGQFNESLWPFVLEQVAKTESANGRKWRYWSVGEKVRGIIEDAGVVHDVHLSPPGSLNAVNRKIHEIVLAIEKWWSAKKMETFFICHHVLGAQGGYAPVFQRVLPLDETWAEEHRRTTWPGRCLPMLSASRETMFAHLFRQYLFIFLYRALTQSLASENAARLVAMQAAEKNILETLDDLTGQFREQRQTAITAELLDIVSGFEALSDEGSL</sequence>
<accession>A0A5K8AJF2</accession>
<keyword evidence="8" id="KW-0139">CF(1)</keyword>
<keyword evidence="6" id="KW-0406">Ion transport</keyword>
<keyword evidence="4" id="KW-0813">Transport</keyword>
<evidence type="ECO:0000256" key="8">
    <source>
        <dbReference type="ARBA" id="ARBA00023196"/>
    </source>
</evidence>
<keyword evidence="7" id="KW-0472">Membrane</keyword>
<dbReference type="CDD" id="cd12151">
    <property type="entry name" value="F1-ATPase_gamma"/>
    <property type="match status" value="1"/>
</dbReference>
<dbReference type="PRINTS" id="PR00126">
    <property type="entry name" value="ATPASEGAMMA"/>
</dbReference>
<organism evidence="10 11">
    <name type="scientific">Desulfosarcina ovata subsp. ovata</name>
    <dbReference type="NCBI Taxonomy" id="2752305"/>
    <lineage>
        <taxon>Bacteria</taxon>
        <taxon>Pseudomonadati</taxon>
        <taxon>Thermodesulfobacteriota</taxon>
        <taxon>Desulfobacteria</taxon>
        <taxon>Desulfobacterales</taxon>
        <taxon>Desulfosarcinaceae</taxon>
        <taxon>Desulfosarcina</taxon>
    </lineage>
</organism>
<dbReference type="EMBL" id="AP021879">
    <property type="protein sequence ID" value="BBO92827.1"/>
    <property type="molecule type" value="Genomic_DNA"/>
</dbReference>
<comment type="function">
    <text evidence="1">Produces ATP from ADP in the presence of a proton gradient across the membrane. The gamma chain is believed to be important in regulating ATPase activity and the flow of protons through the CF(0) complex.</text>
</comment>
<dbReference type="GO" id="GO:0046933">
    <property type="term" value="F:proton-transporting ATP synthase activity, rotational mechanism"/>
    <property type="evidence" value="ECO:0007669"/>
    <property type="project" value="InterPro"/>
</dbReference>
<gene>
    <name evidence="10" type="primary">atpG_2</name>
    <name evidence="10" type="ORF">DSCOOX_60070</name>
</gene>
<reference evidence="10 11" key="1">
    <citation type="submission" date="2019-11" db="EMBL/GenBank/DDBJ databases">
        <title>Comparative genomics of hydrocarbon-degrading Desulfosarcina strains.</title>
        <authorList>
            <person name="Watanabe M."/>
            <person name="Kojima H."/>
            <person name="Fukui M."/>
        </authorList>
    </citation>
    <scope>NUCLEOTIDE SEQUENCE [LARGE SCALE GENOMIC DNA]</scope>
    <source>
        <strain evidence="11">oXyS1</strain>
    </source>
</reference>
<dbReference type="InterPro" id="IPR000131">
    <property type="entry name" value="ATP_synth_F1_gsu"/>
</dbReference>
<dbReference type="Gene3D" id="3.40.1380.10">
    <property type="match status" value="1"/>
</dbReference>
<keyword evidence="11" id="KW-1185">Reference proteome</keyword>
<dbReference type="NCBIfam" id="TIGR03323">
    <property type="entry name" value="alt_F1F0_F1_gam"/>
    <property type="match status" value="1"/>
</dbReference>
<dbReference type="PANTHER" id="PTHR11693:SF22">
    <property type="entry name" value="ATP SYNTHASE SUBUNIT GAMMA, MITOCHONDRIAL"/>
    <property type="match status" value="1"/>
</dbReference>
<protein>
    <submittedName>
        <fullName evidence="10">ATP synthase subunit gamma</fullName>
    </submittedName>
</protein>
<dbReference type="Pfam" id="PF00231">
    <property type="entry name" value="ATP-synt"/>
    <property type="match status" value="1"/>
</dbReference>
<dbReference type="Gene3D" id="1.10.287.80">
    <property type="entry name" value="ATP synthase, gamma subunit, helix hairpin domain"/>
    <property type="match status" value="1"/>
</dbReference>
<dbReference type="AlphaFoldDB" id="A0A5K8AJF2"/>
<evidence type="ECO:0000256" key="4">
    <source>
        <dbReference type="ARBA" id="ARBA00022448"/>
    </source>
</evidence>
<evidence type="ECO:0000256" key="9">
    <source>
        <dbReference type="ARBA" id="ARBA00023310"/>
    </source>
</evidence>